<organism evidence="1 2">
    <name type="scientific">Porphyromonas catoniae F0037</name>
    <dbReference type="NCBI Taxonomy" id="1127696"/>
    <lineage>
        <taxon>Bacteria</taxon>
        <taxon>Pseudomonadati</taxon>
        <taxon>Bacteroidota</taxon>
        <taxon>Bacteroidia</taxon>
        <taxon>Bacteroidales</taxon>
        <taxon>Porphyromonadaceae</taxon>
        <taxon>Porphyromonas</taxon>
    </lineage>
</organism>
<dbReference type="HOGENOM" id="CLU_068623_1_0_10"/>
<evidence type="ECO:0000313" key="1">
    <source>
        <dbReference type="EMBL" id="EKY02636.1"/>
    </source>
</evidence>
<name>L1NH29_9PORP</name>
<dbReference type="RefSeq" id="WP_005468526.1">
    <property type="nucleotide sequence ID" value="NZ_KB291042.1"/>
</dbReference>
<dbReference type="InterPro" id="IPR029044">
    <property type="entry name" value="Nucleotide-diphossugar_trans"/>
</dbReference>
<dbReference type="PATRIC" id="fig|1127696.3.peg.320"/>
<proteinExistence type="predicted"/>
<dbReference type="Pfam" id="PF05704">
    <property type="entry name" value="Caps_synth"/>
    <property type="match status" value="1"/>
</dbReference>
<reference evidence="1 2" key="1">
    <citation type="submission" date="2012-05" db="EMBL/GenBank/DDBJ databases">
        <authorList>
            <person name="Weinstock G."/>
            <person name="Sodergren E."/>
            <person name="Lobos E.A."/>
            <person name="Fulton L."/>
            <person name="Fulton R."/>
            <person name="Courtney L."/>
            <person name="Fronick C."/>
            <person name="O'Laughlin M."/>
            <person name="Godfrey J."/>
            <person name="Wilson R.M."/>
            <person name="Miner T."/>
            <person name="Farmer C."/>
            <person name="Delehaunty K."/>
            <person name="Cordes M."/>
            <person name="Minx P."/>
            <person name="Tomlinson C."/>
            <person name="Chen J."/>
            <person name="Wollam A."/>
            <person name="Pepin K.H."/>
            <person name="Bhonagiri V."/>
            <person name="Zhang X."/>
            <person name="Suruliraj S."/>
            <person name="Warren W."/>
            <person name="Mitreva M."/>
            <person name="Mardis E.R."/>
            <person name="Wilson R.K."/>
        </authorList>
    </citation>
    <scope>NUCLEOTIDE SEQUENCE [LARGE SCALE GENOMIC DNA]</scope>
    <source>
        <strain evidence="1 2">F0037</strain>
    </source>
</reference>
<sequence length="321" mass="38201">MASLFIRALQRVLPQTLWLNLRQRPIIKQHERVARYWQPLIAKWQEGRLPHYELTPKKDLPRDKVIWQYWGQGIAEDSLPEVVKLCFASVDRYRGEYQVIRLSDDTIGEYLDVPEFVWEKLKGNDAFTRTFFSDLLRLMLLHTYGGVWLDATVLLSGDLPREYLEMDFFAFQRDDAERDKALWRSTYYSYYGWGTGYRVRLLNSILFAKKGSRIIDAMLDLLLYYWEHEEDILDYFFFQILFYELVQEGPLRAENCPIASDCLPHVVQKKLSSPSYNRYSFSEILTKLHLHKMSYYDQATLRHLKDILRKELPELSPSILS</sequence>
<gene>
    <name evidence="1" type="ORF">HMPREF9134_00372</name>
</gene>
<dbReference type="SUPFAM" id="SSF53448">
    <property type="entry name" value="Nucleotide-diphospho-sugar transferases"/>
    <property type="match status" value="1"/>
</dbReference>
<evidence type="ECO:0000313" key="2">
    <source>
        <dbReference type="Proteomes" id="UP000010408"/>
    </source>
</evidence>
<comment type="caution">
    <text evidence="1">The sequence shown here is derived from an EMBL/GenBank/DDBJ whole genome shotgun (WGS) entry which is preliminary data.</text>
</comment>
<dbReference type="eggNOG" id="COG3774">
    <property type="taxonomic scope" value="Bacteria"/>
</dbReference>
<protein>
    <submittedName>
        <fullName evidence="1">Capsular polysaccharide synthesis protein</fullName>
    </submittedName>
</protein>
<dbReference type="EMBL" id="AMEQ01000012">
    <property type="protein sequence ID" value="EKY02636.1"/>
    <property type="molecule type" value="Genomic_DNA"/>
</dbReference>
<dbReference type="GO" id="GO:0016757">
    <property type="term" value="F:glycosyltransferase activity"/>
    <property type="evidence" value="ECO:0007669"/>
    <property type="project" value="InterPro"/>
</dbReference>
<dbReference type="InterPro" id="IPR008441">
    <property type="entry name" value="AfumC-like_glycosyl_Trfase"/>
</dbReference>
<dbReference type="Proteomes" id="UP000010408">
    <property type="component" value="Unassembled WGS sequence"/>
</dbReference>
<dbReference type="AlphaFoldDB" id="L1NH29"/>
<dbReference type="Gene3D" id="3.90.550.20">
    <property type="match status" value="1"/>
</dbReference>
<accession>L1NH29</accession>
<dbReference type="STRING" id="1127696.HMPREF9134_00372"/>